<evidence type="ECO:0000256" key="2">
    <source>
        <dbReference type="ARBA" id="ARBA00022679"/>
    </source>
</evidence>
<evidence type="ECO:0000313" key="5">
    <source>
        <dbReference type="Proteomes" id="UP000503011"/>
    </source>
</evidence>
<keyword evidence="5" id="KW-1185">Reference proteome</keyword>
<protein>
    <recommendedName>
        <fullName evidence="3">Glycosyltransferase subfamily 4-like N-terminal domain-containing protein</fullName>
    </recommendedName>
</protein>
<dbReference type="SUPFAM" id="SSF53756">
    <property type="entry name" value="UDP-Glycosyltransferase/glycogen phosphorylase"/>
    <property type="match status" value="1"/>
</dbReference>
<keyword evidence="2" id="KW-0808">Transferase</keyword>
<dbReference type="Pfam" id="PF13692">
    <property type="entry name" value="Glyco_trans_1_4"/>
    <property type="match status" value="1"/>
</dbReference>
<gene>
    <name evidence="4" type="ORF">Psuf_083830</name>
</gene>
<reference evidence="4 5" key="2">
    <citation type="submission" date="2020-03" db="EMBL/GenBank/DDBJ databases">
        <authorList>
            <person name="Ichikawa N."/>
            <person name="Kimura A."/>
            <person name="Kitahashi Y."/>
            <person name="Uohara A."/>
        </authorList>
    </citation>
    <scope>NUCLEOTIDE SEQUENCE [LARGE SCALE GENOMIC DNA]</scope>
    <source>
        <strain evidence="4 5">NBRC 105367</strain>
    </source>
</reference>
<dbReference type="Gene3D" id="3.40.50.2000">
    <property type="entry name" value="Glycogen Phosphorylase B"/>
    <property type="match status" value="2"/>
</dbReference>
<evidence type="ECO:0000256" key="1">
    <source>
        <dbReference type="ARBA" id="ARBA00022676"/>
    </source>
</evidence>
<dbReference type="KEGG" id="psuu:Psuf_083830"/>
<evidence type="ECO:0000259" key="3">
    <source>
        <dbReference type="Pfam" id="PF13579"/>
    </source>
</evidence>
<proteinExistence type="predicted"/>
<dbReference type="CDD" id="cd03801">
    <property type="entry name" value="GT4_PimA-like"/>
    <property type="match status" value="1"/>
</dbReference>
<dbReference type="PANTHER" id="PTHR12526">
    <property type="entry name" value="GLYCOSYLTRANSFERASE"/>
    <property type="match status" value="1"/>
</dbReference>
<dbReference type="EMBL" id="AP022871">
    <property type="protein sequence ID" value="BCB91070.1"/>
    <property type="molecule type" value="Genomic_DNA"/>
</dbReference>
<dbReference type="Pfam" id="PF13579">
    <property type="entry name" value="Glyco_trans_4_4"/>
    <property type="match status" value="1"/>
</dbReference>
<sequence length="381" mass="41672">MPDKSYDLTVAVTYYEPYVSGLTHTARGIAEGMANRGWRVAVVAAQHDPDLPLRDTVGGVDVYRTPVLMRVSRAVVAPRYPLLAGHLARHSALFHINLPMPEAGLLMPLARPVPVVSRLHTDPYLPPSRLSRMFVHATDATARAAIRRSAAVVASSDDQAHASRFWPLIRGRNFTPITPPCLDRRGGQPRYRETRALHVGFLGRIVEDKGIRYLVRAFQRIADPDARLLIAGNYHAVAGGSNLADIQAEIERDSRVRILGELRGREVDDFYASIDVFTLPAVAGSFGIVLAEALMCGVPSVTTDLPGSRYPVTSTGFGRVVPPRDPKALAGAIAELATMPRDWREQKARAARARFSAAASLDAHEVLFTTLRGRAAGRRDR</sequence>
<reference evidence="4 5" key="1">
    <citation type="submission" date="2020-03" db="EMBL/GenBank/DDBJ databases">
        <title>Whole genome shotgun sequence of Phytohabitans suffuscus NBRC 105367.</title>
        <authorList>
            <person name="Komaki H."/>
            <person name="Tamura T."/>
        </authorList>
    </citation>
    <scope>NUCLEOTIDE SEQUENCE [LARGE SCALE GENOMIC DNA]</scope>
    <source>
        <strain evidence="4 5">NBRC 105367</strain>
    </source>
</reference>
<dbReference type="AlphaFoldDB" id="A0A6F8YY10"/>
<organism evidence="4 5">
    <name type="scientific">Phytohabitans suffuscus</name>
    <dbReference type="NCBI Taxonomy" id="624315"/>
    <lineage>
        <taxon>Bacteria</taxon>
        <taxon>Bacillati</taxon>
        <taxon>Actinomycetota</taxon>
        <taxon>Actinomycetes</taxon>
        <taxon>Micromonosporales</taxon>
        <taxon>Micromonosporaceae</taxon>
    </lineage>
</organism>
<name>A0A6F8YY10_9ACTN</name>
<dbReference type="RefSeq" id="WP_173163762.1">
    <property type="nucleotide sequence ID" value="NZ_AP022871.1"/>
</dbReference>
<feature type="domain" description="Glycosyltransferase subfamily 4-like N-terminal" evidence="3">
    <location>
        <begin position="21"/>
        <end position="166"/>
    </location>
</feature>
<dbReference type="InterPro" id="IPR028098">
    <property type="entry name" value="Glyco_trans_4-like_N"/>
</dbReference>
<dbReference type="Proteomes" id="UP000503011">
    <property type="component" value="Chromosome"/>
</dbReference>
<dbReference type="GO" id="GO:0016757">
    <property type="term" value="F:glycosyltransferase activity"/>
    <property type="evidence" value="ECO:0007669"/>
    <property type="project" value="UniProtKB-KW"/>
</dbReference>
<dbReference type="PANTHER" id="PTHR12526:SF634">
    <property type="entry name" value="BLL3361 PROTEIN"/>
    <property type="match status" value="1"/>
</dbReference>
<evidence type="ECO:0000313" key="4">
    <source>
        <dbReference type="EMBL" id="BCB91070.1"/>
    </source>
</evidence>
<accession>A0A6F8YY10</accession>
<keyword evidence="1" id="KW-0328">Glycosyltransferase</keyword>